<accession>A0A1H0RD00</accession>
<dbReference type="InterPro" id="IPR000515">
    <property type="entry name" value="MetI-like"/>
</dbReference>
<dbReference type="OrthoDB" id="2001508at2"/>
<comment type="similarity">
    <text evidence="8">Belongs to the binding-protein-dependent transport system permease family.</text>
</comment>
<evidence type="ECO:0000256" key="8">
    <source>
        <dbReference type="RuleBase" id="RU363032"/>
    </source>
</evidence>
<dbReference type="Pfam" id="PF00528">
    <property type="entry name" value="BPD_transp_1"/>
    <property type="match status" value="1"/>
</dbReference>
<evidence type="ECO:0000256" key="4">
    <source>
        <dbReference type="ARBA" id="ARBA00022692"/>
    </source>
</evidence>
<evidence type="ECO:0000256" key="1">
    <source>
        <dbReference type="ARBA" id="ARBA00004651"/>
    </source>
</evidence>
<evidence type="ECO:0000256" key="6">
    <source>
        <dbReference type="ARBA" id="ARBA00022989"/>
    </source>
</evidence>
<keyword evidence="7 8" id="KW-0472">Membrane</keyword>
<evidence type="ECO:0000313" key="10">
    <source>
        <dbReference type="EMBL" id="SDP27433.1"/>
    </source>
</evidence>
<dbReference type="GO" id="GO:0022857">
    <property type="term" value="F:transmembrane transporter activity"/>
    <property type="evidence" value="ECO:0007669"/>
    <property type="project" value="InterPro"/>
</dbReference>
<name>A0A1H0RD00_SELRU</name>
<dbReference type="Gene3D" id="1.10.3720.10">
    <property type="entry name" value="MetI-like"/>
    <property type="match status" value="1"/>
</dbReference>
<evidence type="ECO:0000256" key="7">
    <source>
        <dbReference type="ARBA" id="ARBA00023136"/>
    </source>
</evidence>
<organism evidence="10 11">
    <name type="scientific">Selenomonas ruminantium</name>
    <dbReference type="NCBI Taxonomy" id="971"/>
    <lineage>
        <taxon>Bacteria</taxon>
        <taxon>Bacillati</taxon>
        <taxon>Bacillota</taxon>
        <taxon>Negativicutes</taxon>
        <taxon>Selenomonadales</taxon>
        <taxon>Selenomonadaceae</taxon>
        <taxon>Selenomonas</taxon>
    </lineage>
</organism>
<dbReference type="PANTHER" id="PTHR30614:SF0">
    <property type="entry name" value="L-CYSTINE TRANSPORT SYSTEM PERMEASE PROTEIN TCYL"/>
    <property type="match status" value="1"/>
</dbReference>
<dbReference type="AlphaFoldDB" id="A0A1H0RD00"/>
<dbReference type="CDD" id="cd06261">
    <property type="entry name" value="TM_PBP2"/>
    <property type="match status" value="1"/>
</dbReference>
<feature type="domain" description="ABC transmembrane type-1" evidence="9">
    <location>
        <begin position="25"/>
        <end position="212"/>
    </location>
</feature>
<keyword evidence="2 8" id="KW-0813">Transport</keyword>
<dbReference type="InterPro" id="IPR010065">
    <property type="entry name" value="AA_ABC_transptr_permease_3TM"/>
</dbReference>
<evidence type="ECO:0000313" key="11">
    <source>
        <dbReference type="Proteomes" id="UP000182412"/>
    </source>
</evidence>
<keyword evidence="4 8" id="KW-0812">Transmembrane</keyword>
<feature type="transmembrane region" description="Helical" evidence="8">
    <location>
        <begin position="193"/>
        <end position="215"/>
    </location>
</feature>
<evidence type="ECO:0000256" key="3">
    <source>
        <dbReference type="ARBA" id="ARBA00022475"/>
    </source>
</evidence>
<sequence>MDELLMTVHQIFIKDGAWLTLGKGLWTTVEISLQALLWGTLLGALLCFIRLCRVKVLRILAMGYIAVVRGAPVLMLLMLLFYGLLARSGLEAVTVAIVAFSLHTAAHVAELLRAALLATDPGLVEAARTLGFSRWQAFRLVTLPQIIRIIRPVYQSTIVNLIQWTSVVGYITISDLTRVVYNTASRTMQPMITLAGGMLIYIAISYCVYGIFALWEWREKGR</sequence>
<feature type="transmembrane region" description="Helical" evidence="8">
    <location>
        <begin position="64"/>
        <end position="86"/>
    </location>
</feature>
<gene>
    <name evidence="10" type="ORF">SAMN05216366_11180</name>
</gene>
<evidence type="ECO:0000256" key="5">
    <source>
        <dbReference type="ARBA" id="ARBA00022970"/>
    </source>
</evidence>
<dbReference type="Proteomes" id="UP000182412">
    <property type="component" value="Unassembled WGS sequence"/>
</dbReference>
<dbReference type="RefSeq" id="WP_074572090.1">
    <property type="nucleotide sequence ID" value="NZ_FNJQ01000011.1"/>
</dbReference>
<feature type="transmembrane region" description="Helical" evidence="8">
    <location>
        <begin position="31"/>
        <end position="52"/>
    </location>
</feature>
<proteinExistence type="inferred from homology"/>
<dbReference type="GO" id="GO:0043190">
    <property type="term" value="C:ATP-binding cassette (ABC) transporter complex"/>
    <property type="evidence" value="ECO:0007669"/>
    <property type="project" value="InterPro"/>
</dbReference>
<dbReference type="PROSITE" id="PS50928">
    <property type="entry name" value="ABC_TM1"/>
    <property type="match status" value="1"/>
</dbReference>
<dbReference type="GO" id="GO:0006865">
    <property type="term" value="P:amino acid transport"/>
    <property type="evidence" value="ECO:0007669"/>
    <property type="project" value="UniProtKB-KW"/>
</dbReference>
<keyword evidence="3" id="KW-1003">Cell membrane</keyword>
<dbReference type="PANTHER" id="PTHR30614">
    <property type="entry name" value="MEMBRANE COMPONENT OF AMINO ACID ABC TRANSPORTER"/>
    <property type="match status" value="1"/>
</dbReference>
<keyword evidence="6 8" id="KW-1133">Transmembrane helix</keyword>
<comment type="subcellular location">
    <subcellularLocation>
        <location evidence="1 8">Cell membrane</location>
        <topology evidence="1 8">Multi-pass membrane protein</topology>
    </subcellularLocation>
</comment>
<dbReference type="SUPFAM" id="SSF161098">
    <property type="entry name" value="MetI-like"/>
    <property type="match status" value="1"/>
</dbReference>
<keyword evidence="5" id="KW-0029">Amino-acid transport</keyword>
<reference evidence="10 11" key="1">
    <citation type="submission" date="2016-10" db="EMBL/GenBank/DDBJ databases">
        <authorList>
            <person name="de Groot N.N."/>
        </authorList>
    </citation>
    <scope>NUCLEOTIDE SEQUENCE [LARGE SCALE GENOMIC DNA]</scope>
    <source>
        <strain evidence="10 11">S137</strain>
    </source>
</reference>
<evidence type="ECO:0000256" key="2">
    <source>
        <dbReference type="ARBA" id="ARBA00022448"/>
    </source>
</evidence>
<dbReference type="EMBL" id="FNJQ01000011">
    <property type="protein sequence ID" value="SDP27433.1"/>
    <property type="molecule type" value="Genomic_DNA"/>
</dbReference>
<dbReference type="NCBIfam" id="TIGR01726">
    <property type="entry name" value="HEQRo_perm_3TM"/>
    <property type="match status" value="1"/>
</dbReference>
<dbReference type="InterPro" id="IPR043429">
    <property type="entry name" value="ArtM/GltK/GlnP/TcyL/YhdX-like"/>
</dbReference>
<dbReference type="InterPro" id="IPR035906">
    <property type="entry name" value="MetI-like_sf"/>
</dbReference>
<evidence type="ECO:0000259" key="9">
    <source>
        <dbReference type="PROSITE" id="PS50928"/>
    </source>
</evidence>
<protein>
    <submittedName>
        <fullName evidence="10">Polar amino acid transport system permease protein</fullName>
    </submittedName>
</protein>